<keyword evidence="3" id="KW-1185">Reference proteome</keyword>
<protein>
    <submittedName>
        <fullName evidence="2">Extracellular GDSL-like lipase/acylhydrolase</fullName>
    </submittedName>
</protein>
<evidence type="ECO:0000313" key="2">
    <source>
        <dbReference type="EMBL" id="KAK6981056.1"/>
    </source>
</evidence>
<dbReference type="SUPFAM" id="SSF52266">
    <property type="entry name" value="SGNH hydrolase"/>
    <property type="match status" value="1"/>
</dbReference>
<dbReference type="InterPro" id="IPR036514">
    <property type="entry name" value="SGNH_hydro_sf"/>
</dbReference>
<evidence type="ECO:0000256" key="1">
    <source>
        <dbReference type="SAM" id="SignalP"/>
    </source>
</evidence>
<evidence type="ECO:0000313" key="3">
    <source>
        <dbReference type="Proteomes" id="UP001362999"/>
    </source>
</evidence>
<dbReference type="EMBL" id="JAWWNJ010000154">
    <property type="protein sequence ID" value="KAK6981056.1"/>
    <property type="molecule type" value="Genomic_DNA"/>
</dbReference>
<organism evidence="2 3">
    <name type="scientific">Favolaschia claudopus</name>
    <dbReference type="NCBI Taxonomy" id="2862362"/>
    <lineage>
        <taxon>Eukaryota</taxon>
        <taxon>Fungi</taxon>
        <taxon>Dikarya</taxon>
        <taxon>Basidiomycota</taxon>
        <taxon>Agaricomycotina</taxon>
        <taxon>Agaricomycetes</taxon>
        <taxon>Agaricomycetidae</taxon>
        <taxon>Agaricales</taxon>
        <taxon>Marasmiineae</taxon>
        <taxon>Mycenaceae</taxon>
        <taxon>Favolaschia</taxon>
    </lineage>
</organism>
<dbReference type="PANTHER" id="PTHR43784:SF3">
    <property type="entry name" value="GDSL FAMILY LIPASE"/>
    <property type="match status" value="1"/>
</dbReference>
<sequence length="433" mass="45725">MGFLRTSVLISIILIAIQNVLAAVVPDGRWVDAWTAMPQLTETTNLPPAPFNGSGSVFFNSTIRQTLHMTIPGDEIRIRFSNAFGVNNLDITAATVALPVGGVSGASEIIATTLKNLTFSGSPSFSVPNGALVVSDPIAFPIKSQQTITVTLYLAQGQPGFSITSHPGSRATTWISFGNAVHAENITGPSTTSLAHWFFVSAVETFSASASAFVIVGDSITDGRESTTDGNTRWPDLVLARMQKNSATSNISVNNQAAGGNRILADGLGPNALGRIDRDVLSQTGVKYAMIFEGVNDIGVEAATTEAQTAIGDRIIAAYKQIVTRVHAAGIPIFAATITPFSAPANVTIQPYSSPVREVTRQRVNAFIRTSGLFDAVIDFDKVIGDPAIPAQLSPTFNSGDFLHPNVAGYTAMAAAFPLDLFEKFSGGVSRYQ</sequence>
<name>A0AAV9ZG17_9AGAR</name>
<dbReference type="Pfam" id="PF00657">
    <property type="entry name" value="Lipase_GDSL"/>
    <property type="match status" value="1"/>
</dbReference>
<dbReference type="Gene3D" id="3.40.50.1110">
    <property type="entry name" value="SGNH hydrolase"/>
    <property type="match status" value="1"/>
</dbReference>
<proteinExistence type="predicted"/>
<dbReference type="AlphaFoldDB" id="A0AAV9ZG17"/>
<reference evidence="2 3" key="1">
    <citation type="journal article" date="2024" name="J Genomics">
        <title>Draft genome sequencing and assembly of Favolaschia claudopus CIRM-BRFM 2984 isolated from oak limbs.</title>
        <authorList>
            <person name="Navarro D."/>
            <person name="Drula E."/>
            <person name="Chaduli D."/>
            <person name="Cazenave R."/>
            <person name="Ahrendt S."/>
            <person name="Wang J."/>
            <person name="Lipzen A."/>
            <person name="Daum C."/>
            <person name="Barry K."/>
            <person name="Grigoriev I.V."/>
            <person name="Favel A."/>
            <person name="Rosso M.N."/>
            <person name="Martin F."/>
        </authorList>
    </citation>
    <scope>NUCLEOTIDE SEQUENCE [LARGE SCALE GENOMIC DNA]</scope>
    <source>
        <strain evidence="2 3">CIRM-BRFM 2984</strain>
    </source>
</reference>
<dbReference type="CDD" id="cd01830">
    <property type="entry name" value="XynE_like"/>
    <property type="match status" value="1"/>
</dbReference>
<accession>A0AAV9ZG17</accession>
<feature type="signal peptide" evidence="1">
    <location>
        <begin position="1"/>
        <end position="22"/>
    </location>
</feature>
<comment type="caution">
    <text evidence="2">The sequence shown here is derived from an EMBL/GenBank/DDBJ whole genome shotgun (WGS) entry which is preliminary data.</text>
</comment>
<feature type="chain" id="PRO_5043732105" evidence="1">
    <location>
        <begin position="23"/>
        <end position="433"/>
    </location>
</feature>
<dbReference type="InterPro" id="IPR001087">
    <property type="entry name" value="GDSL"/>
</dbReference>
<dbReference type="Proteomes" id="UP001362999">
    <property type="component" value="Unassembled WGS sequence"/>
</dbReference>
<dbReference type="InterPro" id="IPR053140">
    <property type="entry name" value="GDSL_Rv0518-like"/>
</dbReference>
<dbReference type="GO" id="GO:0016788">
    <property type="term" value="F:hydrolase activity, acting on ester bonds"/>
    <property type="evidence" value="ECO:0007669"/>
    <property type="project" value="InterPro"/>
</dbReference>
<dbReference type="PANTHER" id="PTHR43784">
    <property type="entry name" value="GDSL-LIKE LIPASE/ACYLHYDROLASE, PUTATIVE (AFU_ORTHOLOGUE AFUA_2G00820)-RELATED"/>
    <property type="match status" value="1"/>
</dbReference>
<keyword evidence="1" id="KW-0732">Signal</keyword>
<gene>
    <name evidence="2" type="ORF">R3P38DRAFT_3115826</name>
</gene>